<organism evidence="1 2">
    <name type="scientific">Heterorhabditis bacteriophora</name>
    <name type="common">Entomopathogenic nematode worm</name>
    <dbReference type="NCBI Taxonomy" id="37862"/>
    <lineage>
        <taxon>Eukaryota</taxon>
        <taxon>Metazoa</taxon>
        <taxon>Ecdysozoa</taxon>
        <taxon>Nematoda</taxon>
        <taxon>Chromadorea</taxon>
        <taxon>Rhabditida</taxon>
        <taxon>Rhabditina</taxon>
        <taxon>Rhabditomorpha</taxon>
        <taxon>Strongyloidea</taxon>
        <taxon>Heterorhabditidae</taxon>
        <taxon>Heterorhabditis</taxon>
    </lineage>
</organism>
<proteinExistence type="predicted"/>
<dbReference type="AlphaFoldDB" id="A0A1I7X0G1"/>
<evidence type="ECO:0000313" key="2">
    <source>
        <dbReference type="WBParaSite" id="Hba_10943"/>
    </source>
</evidence>
<dbReference type="Proteomes" id="UP000095283">
    <property type="component" value="Unplaced"/>
</dbReference>
<sequence>MPLAIGEQLIFQVLNCFRSFMAPRCKILRSKGRNFLKICNFV</sequence>
<protein>
    <submittedName>
        <fullName evidence="2">Uncharacterized protein</fullName>
    </submittedName>
</protein>
<evidence type="ECO:0000313" key="1">
    <source>
        <dbReference type="Proteomes" id="UP000095283"/>
    </source>
</evidence>
<accession>A0A1I7X0G1</accession>
<reference evidence="2" key="1">
    <citation type="submission" date="2016-11" db="UniProtKB">
        <authorList>
            <consortium name="WormBaseParasite"/>
        </authorList>
    </citation>
    <scope>IDENTIFICATION</scope>
</reference>
<keyword evidence="1" id="KW-1185">Reference proteome</keyword>
<dbReference type="WBParaSite" id="Hba_10943">
    <property type="protein sequence ID" value="Hba_10943"/>
    <property type="gene ID" value="Hba_10943"/>
</dbReference>
<name>A0A1I7X0G1_HETBA</name>